<dbReference type="GO" id="GO:0005634">
    <property type="term" value="C:nucleus"/>
    <property type="evidence" value="ECO:0007669"/>
    <property type="project" value="UniProtKB-SubCell"/>
</dbReference>
<accession>C5M532</accession>
<feature type="compositionally biased region" description="Low complexity" evidence="8">
    <location>
        <begin position="82"/>
        <end position="104"/>
    </location>
</feature>
<evidence type="ECO:0000313" key="11">
    <source>
        <dbReference type="Proteomes" id="UP000002037"/>
    </source>
</evidence>
<dbReference type="Gene3D" id="3.30.160.60">
    <property type="entry name" value="Classic Zinc Finger"/>
    <property type="match status" value="2"/>
</dbReference>
<feature type="domain" description="C2H2-type" evidence="9">
    <location>
        <begin position="362"/>
        <end position="389"/>
    </location>
</feature>
<reference evidence="10 11" key="1">
    <citation type="journal article" date="2009" name="Nature">
        <title>Evolution of pathogenicity and sexual reproduction in eight Candida genomes.</title>
        <authorList>
            <person name="Butler G."/>
            <person name="Rasmussen M.D."/>
            <person name="Lin M.F."/>
            <person name="Santos M.A."/>
            <person name="Sakthikumar S."/>
            <person name="Munro C.A."/>
            <person name="Rheinbay E."/>
            <person name="Grabherr M."/>
            <person name="Forche A."/>
            <person name="Reedy J.L."/>
            <person name="Agrafioti I."/>
            <person name="Arnaud M.B."/>
            <person name="Bates S."/>
            <person name="Brown A.J."/>
            <person name="Brunke S."/>
            <person name="Costanzo M.C."/>
            <person name="Fitzpatrick D.A."/>
            <person name="de Groot P.W."/>
            <person name="Harris D."/>
            <person name="Hoyer L.L."/>
            <person name="Hube B."/>
            <person name="Klis F.M."/>
            <person name="Kodira C."/>
            <person name="Lennard N."/>
            <person name="Logue M.E."/>
            <person name="Martin R."/>
            <person name="Neiman A.M."/>
            <person name="Nikolaou E."/>
            <person name="Quail M.A."/>
            <person name="Quinn J."/>
            <person name="Santos M.C."/>
            <person name="Schmitzberger F.F."/>
            <person name="Sherlock G."/>
            <person name="Shah P."/>
            <person name="Silverstein K.A."/>
            <person name="Skrzypek M.S."/>
            <person name="Soll D."/>
            <person name="Staggs R."/>
            <person name="Stansfield I."/>
            <person name="Stumpf M.P."/>
            <person name="Sudbery P.E."/>
            <person name="Srikantha T."/>
            <person name="Zeng Q."/>
            <person name="Berman J."/>
            <person name="Berriman M."/>
            <person name="Heitman J."/>
            <person name="Gow N.A."/>
            <person name="Lorenz M.C."/>
            <person name="Birren B.W."/>
            <person name="Kellis M."/>
            <person name="Cuomo C.A."/>
        </authorList>
    </citation>
    <scope>NUCLEOTIDE SEQUENCE [LARGE SCALE GENOMIC DNA]</scope>
    <source>
        <strain evidence="11">ATCC MYA-3404 / T1</strain>
    </source>
</reference>
<sequence>MGNTNQNSDKTKLPPLKRVLSNQRLVLPSQRLIRIPSKSSRSVSPTRNMFSPNPVSPLYPSSLSPPLKKPRKDSEKQEHIQQKQQQEQQQQQQQQHQLRQQPEESTSSSFLGNSFANLSYTRSQPLKDQTPPIENEDQKFFRLAKEALVATAKGAAANKNKDGGTNNGESSGIIDSTLQDLLTRLQYASAPHGNPLAQLSNLRRNSIGMVDILDGYDNFPDFNNNIFRNTPNEAIVDSTRHHPSGNEPGWNFLLGEESIAIKQSNEDNNSGHQEEQPEEDQRERSIGKQRKKKLFHIEEPEHDDDDDGDFIEGTSKKLPNSSGRKYSQDPTRKFPCDKCPMSFRRSSDLKRHEKQHLSIPPNICEHCGKGFARKDALKRHIGTLTCKRNADKKLYVENLNYLQNKSNISQYEQQSDDEMGDDENENDDDEDEDEDSIKRQFPTYGYQKDW</sequence>
<protein>
    <recommendedName>
        <fullName evidence="9">C2H2-type domain-containing protein</fullName>
    </recommendedName>
</protein>
<dbReference type="STRING" id="294747.C5M532"/>
<dbReference type="InterPro" id="IPR013087">
    <property type="entry name" value="Znf_C2H2_type"/>
</dbReference>
<dbReference type="PANTHER" id="PTHR24394:SF29">
    <property type="entry name" value="MYONEURIN"/>
    <property type="match status" value="1"/>
</dbReference>
<feature type="compositionally biased region" description="Basic and acidic residues" evidence="8">
    <location>
        <begin position="272"/>
        <end position="286"/>
    </location>
</feature>
<dbReference type="GO" id="GO:0000981">
    <property type="term" value="F:DNA-binding transcription factor activity, RNA polymerase II-specific"/>
    <property type="evidence" value="ECO:0007669"/>
    <property type="project" value="TreeGrafter"/>
</dbReference>
<evidence type="ECO:0000256" key="4">
    <source>
        <dbReference type="ARBA" id="ARBA00022771"/>
    </source>
</evidence>
<keyword evidence="5" id="KW-0862">Zinc</keyword>
<feature type="region of interest" description="Disordered" evidence="8">
    <location>
        <begin position="405"/>
        <end position="450"/>
    </location>
</feature>
<evidence type="ECO:0000256" key="5">
    <source>
        <dbReference type="ARBA" id="ARBA00022833"/>
    </source>
</evidence>
<feature type="domain" description="C2H2-type" evidence="9">
    <location>
        <begin position="334"/>
        <end position="361"/>
    </location>
</feature>
<feature type="compositionally biased region" description="Acidic residues" evidence="8">
    <location>
        <begin position="414"/>
        <end position="435"/>
    </location>
</feature>
<feature type="compositionally biased region" description="Polar residues" evidence="8">
    <location>
        <begin position="37"/>
        <end position="50"/>
    </location>
</feature>
<feature type="compositionally biased region" description="Low complexity" evidence="8">
    <location>
        <begin position="51"/>
        <end position="66"/>
    </location>
</feature>
<keyword evidence="3" id="KW-0677">Repeat</keyword>
<feature type="compositionally biased region" description="Basic and acidic residues" evidence="8">
    <location>
        <begin position="326"/>
        <end position="336"/>
    </location>
</feature>
<dbReference type="Pfam" id="PF00096">
    <property type="entry name" value="zf-C2H2"/>
    <property type="match status" value="2"/>
</dbReference>
<evidence type="ECO:0000313" key="10">
    <source>
        <dbReference type="EMBL" id="EER35148.1"/>
    </source>
</evidence>
<dbReference type="GeneID" id="8296366"/>
<evidence type="ECO:0000256" key="3">
    <source>
        <dbReference type="ARBA" id="ARBA00022737"/>
    </source>
</evidence>
<dbReference type="Proteomes" id="UP000002037">
    <property type="component" value="Unassembled WGS sequence"/>
</dbReference>
<feature type="region of interest" description="Disordered" evidence="8">
    <location>
        <begin position="265"/>
        <end position="339"/>
    </location>
</feature>
<evidence type="ECO:0000256" key="2">
    <source>
        <dbReference type="ARBA" id="ARBA00022723"/>
    </source>
</evidence>
<proteinExistence type="predicted"/>
<keyword evidence="2" id="KW-0479">Metal-binding</keyword>
<dbReference type="InterPro" id="IPR036236">
    <property type="entry name" value="Znf_C2H2_sf"/>
</dbReference>
<dbReference type="PROSITE" id="PS50157">
    <property type="entry name" value="ZINC_FINGER_C2H2_2"/>
    <property type="match status" value="2"/>
</dbReference>
<gene>
    <name evidence="10" type="ORF">CTRG_02010</name>
</gene>
<dbReference type="GO" id="GO:0008270">
    <property type="term" value="F:zinc ion binding"/>
    <property type="evidence" value="ECO:0007669"/>
    <property type="project" value="UniProtKB-KW"/>
</dbReference>
<feature type="compositionally biased region" description="Acidic residues" evidence="8">
    <location>
        <begin position="300"/>
        <end position="310"/>
    </location>
</feature>
<evidence type="ECO:0000256" key="6">
    <source>
        <dbReference type="ARBA" id="ARBA00023242"/>
    </source>
</evidence>
<evidence type="ECO:0000259" key="9">
    <source>
        <dbReference type="PROSITE" id="PS50157"/>
    </source>
</evidence>
<name>C5M532_CANTT</name>
<keyword evidence="6" id="KW-0539">Nucleus</keyword>
<dbReference type="SMART" id="SM00355">
    <property type="entry name" value="ZnF_C2H2"/>
    <property type="match status" value="2"/>
</dbReference>
<feature type="compositionally biased region" description="Basic and acidic residues" evidence="8">
    <location>
        <begin position="72"/>
        <end position="81"/>
    </location>
</feature>
<dbReference type="AlphaFoldDB" id="C5M532"/>
<evidence type="ECO:0000256" key="1">
    <source>
        <dbReference type="ARBA" id="ARBA00004123"/>
    </source>
</evidence>
<dbReference type="EMBL" id="GG692396">
    <property type="protein sequence ID" value="EER35148.1"/>
    <property type="molecule type" value="Genomic_DNA"/>
</dbReference>
<organism evidence="10 11">
    <name type="scientific">Candida tropicalis (strain ATCC MYA-3404 / T1)</name>
    <name type="common">Yeast</name>
    <dbReference type="NCBI Taxonomy" id="294747"/>
    <lineage>
        <taxon>Eukaryota</taxon>
        <taxon>Fungi</taxon>
        <taxon>Dikarya</taxon>
        <taxon>Ascomycota</taxon>
        <taxon>Saccharomycotina</taxon>
        <taxon>Pichiomycetes</taxon>
        <taxon>Debaryomycetaceae</taxon>
        <taxon>Candida/Lodderomyces clade</taxon>
        <taxon>Candida</taxon>
    </lineage>
</organism>
<dbReference type="HOGENOM" id="CLU_033908_0_0_1"/>
<dbReference type="VEuPathDB" id="FungiDB:CTRG_02010"/>
<dbReference type="PROSITE" id="PS00028">
    <property type="entry name" value="ZINC_FINGER_C2H2_1"/>
    <property type="match status" value="1"/>
</dbReference>
<dbReference type="KEGG" id="ctp:CTRG_02010"/>
<dbReference type="SUPFAM" id="SSF57667">
    <property type="entry name" value="beta-beta-alpha zinc fingers"/>
    <property type="match status" value="1"/>
</dbReference>
<dbReference type="OrthoDB" id="8922241at2759"/>
<evidence type="ECO:0000256" key="8">
    <source>
        <dbReference type="SAM" id="MobiDB-lite"/>
    </source>
</evidence>
<feature type="region of interest" description="Disordered" evidence="8">
    <location>
        <begin position="1"/>
        <end position="113"/>
    </location>
</feature>
<dbReference type="RefSeq" id="XP_002547703.1">
    <property type="nucleotide sequence ID" value="XM_002547657.1"/>
</dbReference>
<evidence type="ECO:0000256" key="7">
    <source>
        <dbReference type="PROSITE-ProRule" id="PRU00042"/>
    </source>
</evidence>
<dbReference type="eggNOG" id="KOG1721">
    <property type="taxonomic scope" value="Eukaryota"/>
</dbReference>
<comment type="subcellular location">
    <subcellularLocation>
        <location evidence="1">Nucleus</location>
    </subcellularLocation>
</comment>
<keyword evidence="4 7" id="KW-0863">Zinc-finger</keyword>
<dbReference type="PANTHER" id="PTHR24394">
    <property type="entry name" value="ZINC FINGER PROTEIN"/>
    <property type="match status" value="1"/>
</dbReference>
<keyword evidence="11" id="KW-1185">Reference proteome</keyword>